<feature type="compositionally biased region" description="Basic and acidic residues" evidence="4">
    <location>
        <begin position="312"/>
        <end position="322"/>
    </location>
</feature>
<evidence type="ECO:0000313" key="6">
    <source>
        <dbReference type="EMBL" id="CAH2406760.1"/>
    </source>
</evidence>
<dbReference type="PROSITE" id="PS01124">
    <property type="entry name" value="HTH_ARAC_FAMILY_2"/>
    <property type="match status" value="1"/>
</dbReference>
<dbReference type="Gene3D" id="1.10.10.60">
    <property type="entry name" value="Homeodomain-like"/>
    <property type="match status" value="2"/>
</dbReference>
<dbReference type="EMBL" id="CAKXZT010000150">
    <property type="protein sequence ID" value="CAH2406760.1"/>
    <property type="molecule type" value="Genomic_DNA"/>
</dbReference>
<feature type="region of interest" description="Disordered" evidence="4">
    <location>
        <begin position="302"/>
        <end position="322"/>
    </location>
</feature>
<dbReference type="PROSITE" id="PS00041">
    <property type="entry name" value="HTH_ARAC_FAMILY_1"/>
    <property type="match status" value="1"/>
</dbReference>
<dbReference type="PANTHER" id="PTHR46796">
    <property type="entry name" value="HTH-TYPE TRANSCRIPTIONAL ACTIVATOR RHAS-RELATED"/>
    <property type="match status" value="1"/>
</dbReference>
<evidence type="ECO:0000256" key="4">
    <source>
        <dbReference type="SAM" id="MobiDB-lite"/>
    </source>
</evidence>
<reference evidence="6 7" key="1">
    <citation type="submission" date="2022-03" db="EMBL/GenBank/DDBJ databases">
        <authorList>
            <person name="Brunel B."/>
        </authorList>
    </citation>
    <scope>NUCLEOTIDE SEQUENCE [LARGE SCALE GENOMIC DNA]</scope>
    <source>
        <strain evidence="6">STM5069sample</strain>
    </source>
</reference>
<keyword evidence="7" id="KW-1185">Reference proteome</keyword>
<dbReference type="SUPFAM" id="SSF46689">
    <property type="entry name" value="Homeodomain-like"/>
    <property type="match status" value="2"/>
</dbReference>
<evidence type="ECO:0000256" key="3">
    <source>
        <dbReference type="ARBA" id="ARBA00023163"/>
    </source>
</evidence>
<feature type="domain" description="HTH araC/xylS-type" evidence="5">
    <location>
        <begin position="207"/>
        <end position="305"/>
    </location>
</feature>
<evidence type="ECO:0000256" key="2">
    <source>
        <dbReference type="ARBA" id="ARBA00023125"/>
    </source>
</evidence>
<proteinExistence type="predicted"/>
<organism evidence="6 7">
    <name type="scientific">Mesorhizobium escarrei</name>
    <dbReference type="NCBI Taxonomy" id="666018"/>
    <lineage>
        <taxon>Bacteria</taxon>
        <taxon>Pseudomonadati</taxon>
        <taxon>Pseudomonadota</taxon>
        <taxon>Alphaproteobacteria</taxon>
        <taxon>Hyphomicrobiales</taxon>
        <taxon>Phyllobacteriaceae</taxon>
        <taxon>Mesorhizobium</taxon>
    </lineage>
</organism>
<dbReference type="Proteomes" id="UP001153050">
    <property type="component" value="Unassembled WGS sequence"/>
</dbReference>
<keyword evidence="2" id="KW-0238">DNA-binding</keyword>
<dbReference type="InterPro" id="IPR050204">
    <property type="entry name" value="AraC_XylS_family_regulators"/>
</dbReference>
<evidence type="ECO:0000256" key="1">
    <source>
        <dbReference type="ARBA" id="ARBA00023015"/>
    </source>
</evidence>
<accession>A0ABM9ED84</accession>
<protein>
    <submittedName>
        <fullName evidence="6">Helix-turn-helix domain-containing protein</fullName>
    </submittedName>
</protein>
<dbReference type="InterPro" id="IPR018062">
    <property type="entry name" value="HTH_AraC-typ_CS"/>
</dbReference>
<name>A0ABM9ED84_9HYPH</name>
<sequence length="322" mass="35287">MPQISGVLYPRSRSGGRFAYHVSGKSRRMTSRTQPDIIRRESKTFRLAHCLLPAWRDGEIDSASAPGSIAMAFTGQADAVVRVADGTARPRAVPPMTIGLGGETPIAWLETDSPSDVLEITGASGLRCEMARDMRVESHADLDDVHGWQDPIVQAVATRLRAALRGWIPMSDLEAETLVRAAYAQVLRRHFGGREGIRRTLDARRRQRVVELVLDIGDKPLTLGDLAEAAALSPFHFARSFANTFGMPPHRFVTVSRLDRAFHALRSTQASVPQAAAAAGFSNLHHFRQLFRRQYGVPPSDIAGRRGLSRSGTDRLSSDGFA</sequence>
<dbReference type="SMART" id="SM00342">
    <property type="entry name" value="HTH_ARAC"/>
    <property type="match status" value="1"/>
</dbReference>
<evidence type="ECO:0000259" key="5">
    <source>
        <dbReference type="PROSITE" id="PS01124"/>
    </source>
</evidence>
<dbReference type="InterPro" id="IPR018060">
    <property type="entry name" value="HTH_AraC"/>
</dbReference>
<keyword evidence="3" id="KW-0804">Transcription</keyword>
<gene>
    <name evidence="6" type="ORF">MES5069_530107</name>
</gene>
<comment type="caution">
    <text evidence="6">The sequence shown here is derived from an EMBL/GenBank/DDBJ whole genome shotgun (WGS) entry which is preliminary data.</text>
</comment>
<evidence type="ECO:0000313" key="7">
    <source>
        <dbReference type="Proteomes" id="UP001153050"/>
    </source>
</evidence>
<dbReference type="Pfam" id="PF12833">
    <property type="entry name" value="HTH_18"/>
    <property type="match status" value="1"/>
</dbReference>
<keyword evidence="1" id="KW-0805">Transcription regulation</keyword>
<dbReference type="InterPro" id="IPR009057">
    <property type="entry name" value="Homeodomain-like_sf"/>
</dbReference>